<proteinExistence type="predicted"/>
<accession>A0ABP7TCT2</accession>
<feature type="domain" description="AB hydrolase-1" evidence="1">
    <location>
        <begin position="42"/>
        <end position="268"/>
    </location>
</feature>
<evidence type="ECO:0000313" key="2">
    <source>
        <dbReference type="EMBL" id="GAA4024448.1"/>
    </source>
</evidence>
<organism evidence="2 3">
    <name type="scientific">Streptomyces plumbiresistens</name>
    <dbReference type="NCBI Taxonomy" id="511811"/>
    <lineage>
        <taxon>Bacteria</taxon>
        <taxon>Bacillati</taxon>
        <taxon>Actinomycetota</taxon>
        <taxon>Actinomycetes</taxon>
        <taxon>Kitasatosporales</taxon>
        <taxon>Streptomycetaceae</taxon>
        <taxon>Streptomyces</taxon>
    </lineage>
</organism>
<dbReference type="GO" id="GO:0016787">
    <property type="term" value="F:hydrolase activity"/>
    <property type="evidence" value="ECO:0007669"/>
    <property type="project" value="UniProtKB-KW"/>
</dbReference>
<dbReference type="InterPro" id="IPR029058">
    <property type="entry name" value="AB_hydrolase_fold"/>
</dbReference>
<evidence type="ECO:0000313" key="3">
    <source>
        <dbReference type="Proteomes" id="UP001500456"/>
    </source>
</evidence>
<dbReference type="RefSeq" id="WP_345570364.1">
    <property type="nucleotide sequence ID" value="NZ_BAAAZX010000036.1"/>
</dbReference>
<dbReference type="Gene3D" id="3.40.50.1820">
    <property type="entry name" value="alpha/beta hydrolase"/>
    <property type="match status" value="1"/>
</dbReference>
<dbReference type="PANTHER" id="PTHR43798">
    <property type="entry name" value="MONOACYLGLYCEROL LIPASE"/>
    <property type="match status" value="1"/>
</dbReference>
<dbReference type="InterPro" id="IPR000639">
    <property type="entry name" value="Epox_hydrolase-like"/>
</dbReference>
<dbReference type="PRINTS" id="PR00111">
    <property type="entry name" value="ABHYDROLASE"/>
</dbReference>
<name>A0ABP7TCT2_9ACTN</name>
<dbReference type="Proteomes" id="UP001500456">
    <property type="component" value="Unassembled WGS sequence"/>
</dbReference>
<gene>
    <name evidence="2" type="ORF">GCM10022232_82280</name>
</gene>
<keyword evidence="2" id="KW-0378">Hydrolase</keyword>
<dbReference type="InterPro" id="IPR050266">
    <property type="entry name" value="AB_hydrolase_sf"/>
</dbReference>
<keyword evidence="3" id="KW-1185">Reference proteome</keyword>
<dbReference type="Pfam" id="PF12697">
    <property type="entry name" value="Abhydrolase_6"/>
    <property type="match status" value="1"/>
</dbReference>
<dbReference type="InterPro" id="IPR000073">
    <property type="entry name" value="AB_hydrolase_1"/>
</dbReference>
<comment type="caution">
    <text evidence="2">The sequence shown here is derived from an EMBL/GenBank/DDBJ whole genome shotgun (WGS) entry which is preliminary data.</text>
</comment>
<reference evidence="3" key="1">
    <citation type="journal article" date="2019" name="Int. J. Syst. Evol. Microbiol.">
        <title>The Global Catalogue of Microorganisms (GCM) 10K type strain sequencing project: providing services to taxonomists for standard genome sequencing and annotation.</title>
        <authorList>
            <consortium name="The Broad Institute Genomics Platform"/>
            <consortium name="The Broad Institute Genome Sequencing Center for Infectious Disease"/>
            <person name="Wu L."/>
            <person name="Ma J."/>
        </authorList>
    </citation>
    <scope>NUCLEOTIDE SEQUENCE [LARGE SCALE GENOMIC DNA]</scope>
    <source>
        <strain evidence="3">JCM 16924</strain>
    </source>
</reference>
<evidence type="ECO:0000259" key="1">
    <source>
        <dbReference type="Pfam" id="PF12697"/>
    </source>
</evidence>
<dbReference type="SUPFAM" id="SSF53474">
    <property type="entry name" value="alpha/beta-Hydrolases"/>
    <property type="match status" value="1"/>
</dbReference>
<dbReference type="EMBL" id="BAAAZX010000036">
    <property type="protein sequence ID" value="GAA4024448.1"/>
    <property type="molecule type" value="Genomic_DNA"/>
</dbReference>
<protein>
    <submittedName>
        <fullName evidence="2">Alpha/beta fold hydrolase</fullName>
    </submittedName>
</protein>
<sequence>MTTPTSRSLFVPTTLGRLHVQDAGPADGPVALLWPSVFMDGESSWGAQLAGLHAQGRRTLLVDPPGTGRSESVSRLFTMEECGAAAVQTLDAAAVDRAALLGLSWGGIVALRVAITAPDRVTALVLSNTTARSVVLRERLAVRLNALLIRSGIAPGGLGRLVVSGMLSEHSRDRNPEFTTHLAQAVDALDKAALARVVRSVLAGRSSVVEALGRITAPTLVIGGAEDRALPPDPHSGELAGRIAGAQLEVLPRVAHLAPREAPTEVAALLRKFLAPLG</sequence>
<dbReference type="PRINTS" id="PR00412">
    <property type="entry name" value="EPOXHYDRLASE"/>
</dbReference>